<evidence type="ECO:0000256" key="2">
    <source>
        <dbReference type="ARBA" id="ARBA00022606"/>
    </source>
</evidence>
<evidence type="ECO:0000313" key="10">
    <source>
        <dbReference type="EMBL" id="CAD1574767.1"/>
    </source>
</evidence>
<keyword evidence="7" id="KW-0675">Receptor</keyword>
<keyword evidence="2" id="KW-0716">Sensory transduction</keyword>
<evidence type="ECO:0000256" key="8">
    <source>
        <dbReference type="ARBA" id="ARBA00023224"/>
    </source>
</evidence>
<keyword evidence="4" id="KW-0552">Olfaction</keyword>
<dbReference type="GO" id="GO:0016020">
    <property type="term" value="C:membrane"/>
    <property type="evidence" value="ECO:0007669"/>
    <property type="project" value="UniProtKB-SubCell"/>
</dbReference>
<keyword evidence="5 9" id="KW-1133">Transmembrane helix</keyword>
<evidence type="ECO:0000256" key="1">
    <source>
        <dbReference type="ARBA" id="ARBA00004141"/>
    </source>
</evidence>
<evidence type="ECO:0000256" key="5">
    <source>
        <dbReference type="ARBA" id="ARBA00022989"/>
    </source>
</evidence>
<organism evidence="10">
    <name type="scientific">Bracon brevicornis</name>
    <dbReference type="NCBI Taxonomy" id="1563983"/>
    <lineage>
        <taxon>Eukaryota</taxon>
        <taxon>Metazoa</taxon>
        <taxon>Ecdysozoa</taxon>
        <taxon>Arthropoda</taxon>
        <taxon>Hexapoda</taxon>
        <taxon>Insecta</taxon>
        <taxon>Pterygota</taxon>
        <taxon>Neoptera</taxon>
        <taxon>Endopterygota</taxon>
        <taxon>Hymenoptera</taxon>
        <taxon>Apocrita</taxon>
        <taxon>Ichneumonoidea</taxon>
        <taxon>Braconidae</taxon>
        <taxon>Braconinae</taxon>
        <taxon>Bracon</taxon>
    </lineage>
</organism>
<evidence type="ECO:0000256" key="6">
    <source>
        <dbReference type="ARBA" id="ARBA00023136"/>
    </source>
</evidence>
<protein>
    <submittedName>
        <fullName evidence="10">Uncharacterized protein</fullName>
    </submittedName>
</protein>
<evidence type="ECO:0000256" key="4">
    <source>
        <dbReference type="ARBA" id="ARBA00022725"/>
    </source>
</evidence>
<accession>A0A6V7LIW9</accession>
<comment type="subcellular location">
    <subcellularLocation>
        <location evidence="1">Membrane</location>
        <topology evidence="1">Multi-pass membrane protein</topology>
    </subcellularLocation>
</comment>
<dbReference type="InterPro" id="IPR004117">
    <property type="entry name" value="7tm6_olfct_rcpt"/>
</dbReference>
<gene>
    <name evidence="10" type="ORF">BBRV_LOCUS104641</name>
</gene>
<dbReference type="AlphaFoldDB" id="A0A6V7LIW9"/>
<dbReference type="Pfam" id="PF02949">
    <property type="entry name" value="7tm_6"/>
    <property type="match status" value="1"/>
</dbReference>
<keyword evidence="3 9" id="KW-0812">Transmembrane</keyword>
<evidence type="ECO:0000256" key="9">
    <source>
        <dbReference type="SAM" id="Phobius"/>
    </source>
</evidence>
<reference evidence="10" key="1">
    <citation type="submission" date="2020-07" db="EMBL/GenBank/DDBJ databases">
        <authorList>
            <person name="Ferguson B K."/>
        </authorList>
    </citation>
    <scope>NUCLEOTIDE SEQUENCE</scope>
    <source>
        <strain evidence="10">L06</strain>
    </source>
</reference>
<proteinExistence type="predicted"/>
<dbReference type="GO" id="GO:0005549">
    <property type="term" value="F:odorant binding"/>
    <property type="evidence" value="ECO:0007669"/>
    <property type="project" value="InterPro"/>
</dbReference>
<keyword evidence="6 9" id="KW-0472">Membrane</keyword>
<evidence type="ECO:0000256" key="7">
    <source>
        <dbReference type="ARBA" id="ARBA00023170"/>
    </source>
</evidence>
<dbReference type="GO" id="GO:0004984">
    <property type="term" value="F:olfactory receptor activity"/>
    <property type="evidence" value="ECO:0007669"/>
    <property type="project" value="InterPro"/>
</dbReference>
<dbReference type="EMBL" id="CADCXW020000343">
    <property type="protein sequence ID" value="CAD1574767.1"/>
    <property type="molecule type" value="Genomic_DNA"/>
</dbReference>
<name>A0A6V7LIW9_9HYME</name>
<dbReference type="GO" id="GO:0007165">
    <property type="term" value="P:signal transduction"/>
    <property type="evidence" value="ECO:0007669"/>
    <property type="project" value="UniProtKB-KW"/>
</dbReference>
<feature type="transmembrane region" description="Helical" evidence="9">
    <location>
        <begin position="9"/>
        <end position="29"/>
    </location>
</feature>
<evidence type="ECO:0000256" key="3">
    <source>
        <dbReference type="ARBA" id="ARBA00022692"/>
    </source>
</evidence>
<sequence length="90" mass="10231">MRTISPKAIIIFALYMGLKLLQTWIYAWAGSMIVAESDNFKNEIYTSGWQALGNKSVRHYIGIMLVQRPIALKACGYIPISINLFTSVRY</sequence>
<keyword evidence="8" id="KW-0807">Transducer</keyword>